<gene>
    <name evidence="1" type="ORF">A2573_02005</name>
</gene>
<evidence type="ECO:0000313" key="1">
    <source>
        <dbReference type="EMBL" id="OGM88163.1"/>
    </source>
</evidence>
<dbReference type="EMBL" id="MGIL01000015">
    <property type="protein sequence ID" value="OGM88163.1"/>
    <property type="molecule type" value="Genomic_DNA"/>
</dbReference>
<name>A0A1F8DHT7_9BACT</name>
<comment type="caution">
    <text evidence="1">The sequence shown here is derived from an EMBL/GenBank/DDBJ whole genome shotgun (WGS) entry which is preliminary data.</text>
</comment>
<proteinExistence type="predicted"/>
<protein>
    <submittedName>
        <fullName evidence="1">Uncharacterized protein</fullName>
    </submittedName>
</protein>
<sequence>MERRRVSTSGQCFLCPARIFIASEGSYFCDPAKLDDKSVVRKVAKYRPEACPNNIKPGPSGSPEMILRRILGK</sequence>
<reference evidence="1 2" key="1">
    <citation type="journal article" date="2016" name="Nat. Commun.">
        <title>Thousands of microbial genomes shed light on interconnected biogeochemical processes in an aquifer system.</title>
        <authorList>
            <person name="Anantharaman K."/>
            <person name="Brown C.T."/>
            <person name="Hug L.A."/>
            <person name="Sharon I."/>
            <person name="Castelle C.J."/>
            <person name="Probst A.J."/>
            <person name="Thomas B.C."/>
            <person name="Singh A."/>
            <person name="Wilkins M.J."/>
            <person name="Karaoz U."/>
            <person name="Brodie E.L."/>
            <person name="Williams K.H."/>
            <person name="Hubbard S.S."/>
            <person name="Banfield J.F."/>
        </authorList>
    </citation>
    <scope>NUCLEOTIDE SEQUENCE [LARGE SCALE GENOMIC DNA]</scope>
</reference>
<dbReference type="AlphaFoldDB" id="A0A1F8DHT7"/>
<accession>A0A1F8DHT7</accession>
<dbReference type="Proteomes" id="UP000177596">
    <property type="component" value="Unassembled WGS sequence"/>
</dbReference>
<organism evidence="1 2">
    <name type="scientific">Candidatus Woesebacteria bacterium RIFOXYD1_FULL_43_18</name>
    <dbReference type="NCBI Taxonomy" id="1802551"/>
    <lineage>
        <taxon>Bacteria</taxon>
        <taxon>Candidatus Woeseibacteriota</taxon>
    </lineage>
</organism>
<evidence type="ECO:0000313" key="2">
    <source>
        <dbReference type="Proteomes" id="UP000177596"/>
    </source>
</evidence>